<dbReference type="EMBL" id="MT631595">
    <property type="protein sequence ID" value="QNO54840.1"/>
    <property type="molecule type" value="Genomic_DNA"/>
</dbReference>
<dbReference type="NCBIfam" id="TIGR00522">
    <property type="entry name" value="dph5"/>
    <property type="match status" value="1"/>
</dbReference>
<feature type="binding site" evidence="6 7">
    <location>
        <position position="86"/>
    </location>
    <ligand>
        <name>S-adenosyl-L-methionine</name>
        <dbReference type="ChEBI" id="CHEBI:59789"/>
    </ligand>
</feature>
<evidence type="ECO:0000256" key="2">
    <source>
        <dbReference type="ARBA" id="ARBA00006729"/>
    </source>
</evidence>
<organism evidence="9">
    <name type="scientific">Candidatus Methanophaga sp. ANME-1 ERB7</name>
    <dbReference type="NCBI Taxonomy" id="2759913"/>
    <lineage>
        <taxon>Archaea</taxon>
        <taxon>Methanobacteriati</taxon>
        <taxon>Methanobacteriota</taxon>
        <taxon>Stenosarchaea group</taxon>
        <taxon>Methanomicrobia</taxon>
        <taxon>Candidatus Methanophagales</taxon>
        <taxon>Candidatus Methanophagaceae</taxon>
        <taxon>Candidatus Methanophaga</taxon>
    </lineage>
</organism>
<dbReference type="GO" id="GO:0017183">
    <property type="term" value="P:protein histidyl modification to diphthamide"/>
    <property type="evidence" value="ECO:0007669"/>
    <property type="project" value="UniProtKB-UniRule"/>
</dbReference>
<dbReference type="InterPro" id="IPR000878">
    <property type="entry name" value="4pyrrol_Mease"/>
</dbReference>
<feature type="binding site" evidence="6 7">
    <location>
        <position position="9"/>
    </location>
    <ligand>
        <name>S-adenosyl-L-methionine</name>
        <dbReference type="ChEBI" id="CHEBI:59789"/>
    </ligand>
</feature>
<comment type="function">
    <text evidence="6">S-adenosyl-L-methionine-dependent methyltransferase that catalyzes the trimethylation of the amino group of the modified target histidine residue in translation elongation factor 2 (EF-2), to form an intermediate called diphthine. The three successive methylation reactions represent the second step of diphthamide biosynthesis.</text>
</comment>
<dbReference type="UniPathway" id="UPA00559"/>
<dbReference type="CDD" id="cd11647">
    <property type="entry name" value="DHP5_DphB"/>
    <property type="match status" value="1"/>
</dbReference>
<dbReference type="Gene3D" id="3.30.950.10">
    <property type="entry name" value="Methyltransferase, Cobalt-precorrin-4 Transmethylase, Domain 2"/>
    <property type="match status" value="1"/>
</dbReference>
<dbReference type="AlphaFoldDB" id="A0A7G9Z3K6"/>
<keyword evidence="5 6" id="KW-0949">S-adenosyl-L-methionine</keyword>
<feature type="binding site" evidence="6 7">
    <location>
        <begin position="114"/>
        <end position="115"/>
    </location>
    <ligand>
        <name>S-adenosyl-L-methionine</name>
        <dbReference type="ChEBI" id="CHEBI:59789"/>
    </ligand>
</feature>
<dbReference type="PANTHER" id="PTHR10882">
    <property type="entry name" value="DIPHTHINE SYNTHASE"/>
    <property type="match status" value="1"/>
</dbReference>
<name>A0A7G9Z3K6_9EURY</name>
<dbReference type="GO" id="GO:0032259">
    <property type="term" value="P:methylation"/>
    <property type="evidence" value="ECO:0007669"/>
    <property type="project" value="UniProtKB-KW"/>
</dbReference>
<protein>
    <recommendedName>
        <fullName evidence="6">Diphthine synthase</fullName>
        <ecNumber evidence="6">2.1.1.98</ecNumber>
    </recommendedName>
    <alternativeName>
        <fullName evidence="6">Diphthamide biosynthesis methyltransferase</fullName>
    </alternativeName>
</protein>
<feature type="binding site" evidence="6 7">
    <location>
        <position position="89"/>
    </location>
    <ligand>
        <name>S-adenosyl-L-methionine</name>
        <dbReference type="ChEBI" id="CHEBI:59789"/>
    </ligand>
</feature>
<dbReference type="EC" id="2.1.1.98" evidence="6"/>
<evidence type="ECO:0000259" key="8">
    <source>
        <dbReference type="Pfam" id="PF00590"/>
    </source>
</evidence>
<sequence>MLTFVGLGLYDEKDITLKGLEAIRDAGVVYVEFYTSPLGGKTVEKMQEVYGKRISVLERRDVEEKAEEGILKLAKHQKVVLLSGGDAMIATTHVDLRLRAIDTGIETRIIHAPSISSAVAGLCGLQSYKFGKSATIAAPYGKKGIMSAVPYDTIRANKERGLHTLLYLDISMRINEALKLLETAEEKRNLGGEPLKKSIAVGIARAGSDKPVVRADYFGALKSYDFGELPHVLVVPGELHFLEREALIKIAQAPERI</sequence>
<evidence type="ECO:0000256" key="3">
    <source>
        <dbReference type="ARBA" id="ARBA00022603"/>
    </source>
</evidence>
<feature type="binding site" evidence="6 7">
    <location>
        <position position="206"/>
    </location>
    <ligand>
        <name>S-adenosyl-L-methionine</name>
        <dbReference type="ChEBI" id="CHEBI:59789"/>
    </ligand>
</feature>
<evidence type="ECO:0000256" key="5">
    <source>
        <dbReference type="ARBA" id="ARBA00022691"/>
    </source>
</evidence>
<keyword evidence="3 6" id="KW-0489">Methyltransferase</keyword>
<dbReference type="InterPro" id="IPR035996">
    <property type="entry name" value="4pyrrol_Methylase_sf"/>
</dbReference>
<evidence type="ECO:0000256" key="1">
    <source>
        <dbReference type="ARBA" id="ARBA00005156"/>
    </source>
</evidence>
<reference evidence="9" key="1">
    <citation type="submission" date="2020-06" db="EMBL/GenBank/DDBJ databases">
        <title>Unique genomic features of the anaerobic methanotrophic archaea.</title>
        <authorList>
            <person name="Chadwick G.L."/>
            <person name="Skennerton C.T."/>
            <person name="Laso-Perez R."/>
            <person name="Leu A.O."/>
            <person name="Speth D.R."/>
            <person name="Yu H."/>
            <person name="Morgan-Lang C."/>
            <person name="Hatzenpichler R."/>
            <person name="Goudeau D."/>
            <person name="Malmstrom R."/>
            <person name="Brazelton W.J."/>
            <person name="Woyke T."/>
            <person name="Hallam S.J."/>
            <person name="Tyson G.W."/>
            <person name="Wegener G."/>
            <person name="Boetius A."/>
            <person name="Orphan V."/>
        </authorList>
    </citation>
    <scope>NUCLEOTIDE SEQUENCE</scope>
</reference>
<dbReference type="PANTHER" id="PTHR10882:SF0">
    <property type="entry name" value="DIPHTHINE METHYL ESTER SYNTHASE"/>
    <property type="match status" value="1"/>
</dbReference>
<dbReference type="Pfam" id="PF00590">
    <property type="entry name" value="TP_methylase"/>
    <property type="match status" value="1"/>
</dbReference>
<dbReference type="HAMAP" id="MF_01084">
    <property type="entry name" value="Diphthine_synth"/>
    <property type="match status" value="1"/>
</dbReference>
<dbReference type="InterPro" id="IPR014776">
    <property type="entry name" value="4pyrrole_Mease_sub2"/>
</dbReference>
<accession>A0A7G9Z3K6</accession>
<feature type="binding site" evidence="6 7">
    <location>
        <position position="231"/>
    </location>
    <ligand>
        <name>S-adenosyl-L-methionine</name>
        <dbReference type="ChEBI" id="CHEBI:59789"/>
    </ligand>
</feature>
<comment type="subunit">
    <text evidence="6">Homodimer.</text>
</comment>
<dbReference type="InterPro" id="IPR004551">
    <property type="entry name" value="Dphthn_synthase"/>
</dbReference>
<dbReference type="Gene3D" id="3.40.1010.10">
    <property type="entry name" value="Cobalt-precorrin-4 Transmethylase, Domain 1"/>
    <property type="match status" value="1"/>
</dbReference>
<evidence type="ECO:0000313" key="9">
    <source>
        <dbReference type="EMBL" id="QNO54840.1"/>
    </source>
</evidence>
<evidence type="ECO:0000256" key="6">
    <source>
        <dbReference type="HAMAP-Rule" id="MF_01084"/>
    </source>
</evidence>
<comment type="similarity">
    <text evidence="2 6">Belongs to the diphthine synthase family.</text>
</comment>
<comment type="catalytic activity">
    <reaction evidence="6">
        <text>2-[(3S)-amino-3-carboxypropyl]-L-histidyl-[translation elongation factor 2] + 3 S-adenosyl-L-methionine = diphthine-[translation elongation factor 2] + 3 S-adenosyl-L-homocysteine + 3 H(+)</text>
        <dbReference type="Rhea" id="RHEA:36415"/>
        <dbReference type="Rhea" id="RHEA-COMP:9749"/>
        <dbReference type="Rhea" id="RHEA-COMP:10172"/>
        <dbReference type="ChEBI" id="CHEBI:15378"/>
        <dbReference type="ChEBI" id="CHEBI:57856"/>
        <dbReference type="ChEBI" id="CHEBI:59789"/>
        <dbReference type="ChEBI" id="CHEBI:73995"/>
        <dbReference type="ChEBI" id="CHEBI:82696"/>
        <dbReference type="EC" id="2.1.1.98"/>
    </reaction>
</comment>
<feature type="domain" description="Tetrapyrrole methylase" evidence="8">
    <location>
        <begin position="1"/>
        <end position="184"/>
    </location>
</feature>
<proteinExistence type="inferred from homology"/>
<evidence type="ECO:0000256" key="4">
    <source>
        <dbReference type="ARBA" id="ARBA00022679"/>
    </source>
</evidence>
<dbReference type="GO" id="GO:0004164">
    <property type="term" value="F:diphthine synthase activity"/>
    <property type="evidence" value="ECO:0007669"/>
    <property type="project" value="UniProtKB-UniRule"/>
</dbReference>
<evidence type="ECO:0000256" key="7">
    <source>
        <dbReference type="PIRSR" id="PIRSR036432-1"/>
    </source>
</evidence>
<dbReference type="InterPro" id="IPR014777">
    <property type="entry name" value="4pyrrole_Mease_sub1"/>
</dbReference>
<comment type="pathway">
    <text evidence="1 6">Protein modification; peptidyl-diphthamide biosynthesis.</text>
</comment>
<gene>
    <name evidence="6 9" type="primary">dphB</name>
    <name evidence="9" type="ORF">PAHOCELH_00001</name>
</gene>
<dbReference type="SUPFAM" id="SSF53790">
    <property type="entry name" value="Tetrapyrrole methylase"/>
    <property type="match status" value="1"/>
</dbReference>
<keyword evidence="4 6" id="KW-0808">Transferase</keyword>
<feature type="binding site" evidence="6 7">
    <location>
        <position position="168"/>
    </location>
    <ligand>
        <name>S-adenosyl-L-methionine</name>
        <dbReference type="ChEBI" id="CHEBI:59789"/>
    </ligand>
</feature>
<dbReference type="PIRSF" id="PIRSF036432">
    <property type="entry name" value="Diphthine_synth"/>
    <property type="match status" value="1"/>
</dbReference>